<keyword evidence="2" id="KW-1185">Reference proteome</keyword>
<dbReference type="Proteomes" id="UP000469421">
    <property type="component" value="Unassembled WGS sequence"/>
</dbReference>
<dbReference type="EMBL" id="WIRE01000003">
    <property type="protein sequence ID" value="MQX54798.1"/>
    <property type="molecule type" value="Genomic_DNA"/>
</dbReference>
<organism evidence="1 2">
    <name type="scientific">Alcanivorax sediminis</name>
    <dbReference type="NCBI Taxonomy" id="2663008"/>
    <lineage>
        <taxon>Bacteria</taxon>
        <taxon>Pseudomonadati</taxon>
        <taxon>Pseudomonadota</taxon>
        <taxon>Gammaproteobacteria</taxon>
        <taxon>Oceanospirillales</taxon>
        <taxon>Alcanivoracaceae</taxon>
        <taxon>Alcanivorax</taxon>
    </lineage>
</organism>
<reference evidence="1 2" key="1">
    <citation type="submission" date="2019-10" db="EMBL/GenBank/DDBJ databases">
        <title>Alcanivorax sp.PA15-N-34 draft genome sequence.</title>
        <authorList>
            <person name="Liao X."/>
            <person name="Shao Z."/>
        </authorList>
    </citation>
    <scope>NUCLEOTIDE SEQUENCE [LARGE SCALE GENOMIC DNA]</scope>
    <source>
        <strain evidence="1 2">PA15-N-34</strain>
    </source>
</reference>
<dbReference type="AlphaFoldDB" id="A0A6N7LWC4"/>
<evidence type="ECO:0000313" key="1">
    <source>
        <dbReference type="EMBL" id="MQX54798.1"/>
    </source>
</evidence>
<accession>A0A6N7LWC4</accession>
<name>A0A6N7LWC4_9GAMM</name>
<evidence type="ECO:0000313" key="2">
    <source>
        <dbReference type="Proteomes" id="UP000469421"/>
    </source>
</evidence>
<sequence>MSLGLLLKERMSGWLQLEGEAKQDFAFEIRAFTTQIFSLSVPRYFQGTVTIGKHSMRCEGELTILLSGPHYWLTFDHPTLGRVRAEGKKHYSRNGLVASLVTCPLTLSRDHQPIGHAEVAYRDSMLAFPFKALRLTNDDNAYRSPT</sequence>
<dbReference type="RefSeq" id="WP_153502351.1">
    <property type="nucleotide sequence ID" value="NZ_JBMZXE010000048.1"/>
</dbReference>
<protein>
    <submittedName>
        <fullName evidence="1">Uncharacterized protein</fullName>
    </submittedName>
</protein>
<proteinExistence type="predicted"/>
<comment type="caution">
    <text evidence="1">The sequence shown here is derived from an EMBL/GenBank/DDBJ whole genome shotgun (WGS) entry which is preliminary data.</text>
</comment>
<gene>
    <name evidence="1" type="ORF">GFN93_16255</name>
</gene>